<comment type="similarity">
    <text evidence="2">Belongs to the SVP26 family.</text>
</comment>
<dbReference type="PANTHER" id="PTHR13144:SF0">
    <property type="entry name" value="PROTEIN TEX261"/>
    <property type="match status" value="1"/>
</dbReference>
<gene>
    <name evidence="8" type="ORF">WMSIL1_LOCUS10205</name>
</gene>
<dbReference type="AlphaFoldDB" id="A0A564YWR3"/>
<keyword evidence="9" id="KW-1185">Reference proteome</keyword>
<sequence length="206" mass="23714">MLSILDLLSYFTYFIYGLALLFCVVIGLFYLTELVEEYTTATGKIIRVTIYTVVCIQLTFPFLDGLSYSLTAIGLIAHISYLNLLKTFPAFQYTSFNFILNCILLLLHNIIVFRSESLYTKDTVHILTYLTFFVWLVPLMFLLSLSANDDTLPQHANFATYQESRPLISGSDDFVSSFLKGKRRSLYSALSYLKDQLPEFRSKKLY</sequence>
<dbReference type="InterPro" id="IPR007277">
    <property type="entry name" value="Svp26/Tex261"/>
</dbReference>
<evidence type="ECO:0000313" key="8">
    <source>
        <dbReference type="EMBL" id="VUZ51685.1"/>
    </source>
</evidence>
<dbReference type="GO" id="GO:0005789">
    <property type="term" value="C:endoplasmic reticulum membrane"/>
    <property type="evidence" value="ECO:0007669"/>
    <property type="project" value="TreeGrafter"/>
</dbReference>
<dbReference type="GO" id="GO:0006888">
    <property type="term" value="P:endoplasmic reticulum to Golgi vesicle-mediated transport"/>
    <property type="evidence" value="ECO:0007669"/>
    <property type="project" value="InterPro"/>
</dbReference>
<evidence type="ECO:0000256" key="5">
    <source>
        <dbReference type="ARBA" id="ARBA00022989"/>
    </source>
</evidence>
<organism evidence="8 9">
    <name type="scientific">Hymenolepis diminuta</name>
    <name type="common">Rat tapeworm</name>
    <dbReference type="NCBI Taxonomy" id="6216"/>
    <lineage>
        <taxon>Eukaryota</taxon>
        <taxon>Metazoa</taxon>
        <taxon>Spiralia</taxon>
        <taxon>Lophotrochozoa</taxon>
        <taxon>Platyhelminthes</taxon>
        <taxon>Cestoda</taxon>
        <taxon>Eucestoda</taxon>
        <taxon>Cyclophyllidea</taxon>
        <taxon>Hymenolepididae</taxon>
        <taxon>Hymenolepis</taxon>
    </lineage>
</organism>
<dbReference type="PANTHER" id="PTHR13144">
    <property type="entry name" value="TEX261 PROTEIN"/>
    <property type="match status" value="1"/>
</dbReference>
<evidence type="ECO:0000256" key="7">
    <source>
        <dbReference type="SAM" id="Phobius"/>
    </source>
</evidence>
<evidence type="ECO:0000256" key="6">
    <source>
        <dbReference type="ARBA" id="ARBA00023136"/>
    </source>
</evidence>
<dbReference type="GO" id="GO:0000139">
    <property type="term" value="C:Golgi membrane"/>
    <property type="evidence" value="ECO:0007669"/>
    <property type="project" value="TreeGrafter"/>
</dbReference>
<feature type="transmembrane region" description="Helical" evidence="7">
    <location>
        <begin position="126"/>
        <end position="145"/>
    </location>
</feature>
<evidence type="ECO:0000313" key="9">
    <source>
        <dbReference type="Proteomes" id="UP000321570"/>
    </source>
</evidence>
<reference evidence="8 9" key="1">
    <citation type="submission" date="2019-07" db="EMBL/GenBank/DDBJ databases">
        <authorList>
            <person name="Jastrzebski P J."/>
            <person name="Paukszto L."/>
            <person name="Jastrzebski P J."/>
        </authorList>
    </citation>
    <scope>NUCLEOTIDE SEQUENCE [LARGE SCALE GENOMIC DNA]</scope>
    <source>
        <strain evidence="8 9">WMS-il1</strain>
    </source>
</reference>
<keyword evidence="4 7" id="KW-0812">Transmembrane</keyword>
<feature type="transmembrane region" description="Helical" evidence="7">
    <location>
        <begin position="12"/>
        <end position="32"/>
    </location>
</feature>
<evidence type="ECO:0000256" key="3">
    <source>
        <dbReference type="ARBA" id="ARBA00017877"/>
    </source>
</evidence>
<proteinExistence type="inferred from homology"/>
<keyword evidence="5 7" id="KW-1133">Transmembrane helix</keyword>
<name>A0A564YWR3_HYMDI</name>
<keyword evidence="6 7" id="KW-0472">Membrane</keyword>
<protein>
    <recommendedName>
        <fullName evidence="3">Protein TEX261</fullName>
    </recommendedName>
</protein>
<dbReference type="GO" id="GO:0097020">
    <property type="term" value="F:COPII receptor activity"/>
    <property type="evidence" value="ECO:0007669"/>
    <property type="project" value="InterPro"/>
</dbReference>
<comment type="subcellular location">
    <subcellularLocation>
        <location evidence="1">Membrane</location>
        <topology evidence="1">Multi-pass membrane protein</topology>
    </subcellularLocation>
</comment>
<dbReference type="GO" id="GO:0030134">
    <property type="term" value="C:COPII-coated ER to Golgi transport vesicle"/>
    <property type="evidence" value="ECO:0007669"/>
    <property type="project" value="TreeGrafter"/>
</dbReference>
<evidence type="ECO:0000256" key="1">
    <source>
        <dbReference type="ARBA" id="ARBA00004141"/>
    </source>
</evidence>
<dbReference type="Proteomes" id="UP000321570">
    <property type="component" value="Unassembled WGS sequence"/>
</dbReference>
<feature type="transmembrane region" description="Helical" evidence="7">
    <location>
        <begin position="96"/>
        <end position="114"/>
    </location>
</feature>
<accession>A0A564YWR3</accession>
<evidence type="ECO:0000256" key="2">
    <source>
        <dbReference type="ARBA" id="ARBA00008096"/>
    </source>
</evidence>
<evidence type="ECO:0000256" key="4">
    <source>
        <dbReference type="ARBA" id="ARBA00022692"/>
    </source>
</evidence>
<dbReference type="EMBL" id="CABIJS010000444">
    <property type="protein sequence ID" value="VUZ51685.1"/>
    <property type="molecule type" value="Genomic_DNA"/>
</dbReference>
<dbReference type="Pfam" id="PF04148">
    <property type="entry name" value="Erv26"/>
    <property type="match status" value="1"/>
</dbReference>